<evidence type="ECO:0000256" key="3">
    <source>
        <dbReference type="ARBA" id="ARBA00022801"/>
    </source>
</evidence>
<sequence>MEAVFRQTHTLTDIHVDCFGRLKASVLLYLAQEAAGGHCIALHTDWQTLKEQNMFWAIIRHRVQITRMPMKGETITVETWPLPTTRSAFPRSTVAYDEKGQEVFRTIGLWVLMDTRSRKMILPAKSGVMVPGTIRGGELAVPGSLVPHGGEGRAERTVGYTDLDINGHMNNTRYMDWVDDLIPSAFHRDHPLKEFTVCYLNEAKEGQKLTLNWNLGEGPVFQLDAHRDNPGGGQERVFSAQLIF</sequence>
<dbReference type="Pfam" id="PF01643">
    <property type="entry name" value="Acyl-ACP_TE"/>
    <property type="match status" value="1"/>
</dbReference>
<evidence type="ECO:0000256" key="7">
    <source>
        <dbReference type="ARBA" id="ARBA00023160"/>
    </source>
</evidence>
<dbReference type="Gene3D" id="3.10.129.10">
    <property type="entry name" value="Hotdog Thioesterase"/>
    <property type="match status" value="2"/>
</dbReference>
<keyword evidence="7" id="KW-0275">Fatty acid biosynthesis</keyword>
<dbReference type="PANTHER" id="PTHR31727">
    <property type="entry name" value="OLEOYL-ACYL CARRIER PROTEIN THIOESTERASE 1, CHLOROPLASTIC"/>
    <property type="match status" value="1"/>
</dbReference>
<comment type="similarity">
    <text evidence="1">Belongs to the acyl-ACP thioesterase family.</text>
</comment>
<dbReference type="Proteomes" id="UP000886796">
    <property type="component" value="Unassembled WGS sequence"/>
</dbReference>
<organism evidence="10 11">
    <name type="scientific">Candidatus Faecousia excrementigallinarum</name>
    <dbReference type="NCBI Taxonomy" id="2840806"/>
    <lineage>
        <taxon>Bacteria</taxon>
        <taxon>Bacillati</taxon>
        <taxon>Bacillota</taxon>
        <taxon>Clostridia</taxon>
        <taxon>Eubacteriales</taxon>
        <taxon>Oscillospiraceae</taxon>
        <taxon>Faecousia</taxon>
    </lineage>
</organism>
<dbReference type="Pfam" id="PF20791">
    <property type="entry name" value="Acyl-ACP_TE_C"/>
    <property type="match status" value="1"/>
</dbReference>
<protein>
    <recommendedName>
        <fullName evidence="12">Acyl-ACP thioesterase</fullName>
    </recommendedName>
</protein>
<dbReference type="InterPro" id="IPR045023">
    <property type="entry name" value="FATA/B"/>
</dbReference>
<name>A0A9D0Z651_9FIRM</name>
<evidence type="ECO:0000313" key="10">
    <source>
        <dbReference type="EMBL" id="HIQ68625.1"/>
    </source>
</evidence>
<accession>A0A9D0Z651</accession>
<proteinExistence type="inferred from homology"/>
<dbReference type="EMBL" id="DVFK01000118">
    <property type="protein sequence ID" value="HIQ68625.1"/>
    <property type="molecule type" value="Genomic_DNA"/>
</dbReference>
<dbReference type="SUPFAM" id="SSF54637">
    <property type="entry name" value="Thioesterase/thiol ester dehydrase-isomerase"/>
    <property type="match status" value="2"/>
</dbReference>
<comment type="caution">
    <text evidence="10">The sequence shown here is derived from an EMBL/GenBank/DDBJ whole genome shotgun (WGS) entry which is preliminary data.</text>
</comment>
<evidence type="ECO:0000256" key="2">
    <source>
        <dbReference type="ARBA" id="ARBA00022516"/>
    </source>
</evidence>
<evidence type="ECO:0000313" key="11">
    <source>
        <dbReference type="Proteomes" id="UP000886796"/>
    </source>
</evidence>
<dbReference type="PANTHER" id="PTHR31727:SF6">
    <property type="entry name" value="OLEOYL-ACYL CARRIER PROTEIN THIOESTERASE 1, CHLOROPLASTIC"/>
    <property type="match status" value="1"/>
</dbReference>
<reference evidence="10" key="1">
    <citation type="submission" date="2020-10" db="EMBL/GenBank/DDBJ databases">
        <authorList>
            <person name="Gilroy R."/>
        </authorList>
    </citation>
    <scope>NUCLEOTIDE SEQUENCE</scope>
    <source>
        <strain evidence="10">13361</strain>
    </source>
</reference>
<keyword evidence="5" id="KW-0809">Transit peptide</keyword>
<evidence type="ECO:0000259" key="9">
    <source>
        <dbReference type="Pfam" id="PF20791"/>
    </source>
</evidence>
<dbReference type="CDD" id="cd00586">
    <property type="entry name" value="4HBT"/>
    <property type="match status" value="1"/>
</dbReference>
<feature type="domain" description="Acyl-ACP thioesterase-like C-terminal" evidence="9">
    <location>
        <begin position="156"/>
        <end position="210"/>
    </location>
</feature>
<keyword evidence="3" id="KW-0378">Hydrolase</keyword>
<reference evidence="10" key="2">
    <citation type="journal article" date="2021" name="PeerJ">
        <title>Extensive microbial diversity within the chicken gut microbiome revealed by metagenomics and culture.</title>
        <authorList>
            <person name="Gilroy R."/>
            <person name="Ravi A."/>
            <person name="Getino M."/>
            <person name="Pursley I."/>
            <person name="Horton D.L."/>
            <person name="Alikhan N.F."/>
            <person name="Baker D."/>
            <person name="Gharbi K."/>
            <person name="Hall N."/>
            <person name="Watson M."/>
            <person name="Adriaenssens E.M."/>
            <person name="Foster-Nyarko E."/>
            <person name="Jarju S."/>
            <person name="Secka A."/>
            <person name="Antonio M."/>
            <person name="Oren A."/>
            <person name="Chaudhuri R.R."/>
            <person name="La Ragione R."/>
            <person name="Hildebrand F."/>
            <person name="Pallen M.J."/>
        </authorList>
    </citation>
    <scope>NUCLEOTIDE SEQUENCE</scope>
    <source>
        <strain evidence="10">13361</strain>
    </source>
</reference>
<evidence type="ECO:0000259" key="8">
    <source>
        <dbReference type="Pfam" id="PF01643"/>
    </source>
</evidence>
<evidence type="ECO:0000256" key="5">
    <source>
        <dbReference type="ARBA" id="ARBA00022946"/>
    </source>
</evidence>
<dbReference type="GO" id="GO:0016297">
    <property type="term" value="F:fatty acyl-[ACP] hydrolase activity"/>
    <property type="evidence" value="ECO:0007669"/>
    <property type="project" value="InterPro"/>
</dbReference>
<feature type="domain" description="Acyl-ACP thioesterase N-terminal hotdog" evidence="8">
    <location>
        <begin position="3"/>
        <end position="120"/>
    </location>
</feature>
<dbReference type="InterPro" id="IPR049427">
    <property type="entry name" value="Acyl-ACP_TE_C"/>
</dbReference>
<dbReference type="InterPro" id="IPR002864">
    <property type="entry name" value="Acyl-ACP_thioesterase_NHD"/>
</dbReference>
<keyword evidence="4" id="KW-0276">Fatty acid metabolism</keyword>
<evidence type="ECO:0000256" key="4">
    <source>
        <dbReference type="ARBA" id="ARBA00022832"/>
    </source>
</evidence>
<evidence type="ECO:0008006" key="12">
    <source>
        <dbReference type="Google" id="ProtNLM"/>
    </source>
</evidence>
<keyword evidence="6" id="KW-0443">Lipid metabolism</keyword>
<evidence type="ECO:0000256" key="6">
    <source>
        <dbReference type="ARBA" id="ARBA00023098"/>
    </source>
</evidence>
<dbReference type="InterPro" id="IPR029069">
    <property type="entry name" value="HotDog_dom_sf"/>
</dbReference>
<dbReference type="AlphaFoldDB" id="A0A9D0Z651"/>
<dbReference type="GO" id="GO:0000036">
    <property type="term" value="F:acyl carrier activity"/>
    <property type="evidence" value="ECO:0007669"/>
    <property type="project" value="TreeGrafter"/>
</dbReference>
<gene>
    <name evidence="10" type="ORF">IAB74_08975</name>
</gene>
<evidence type="ECO:0000256" key="1">
    <source>
        <dbReference type="ARBA" id="ARBA00006500"/>
    </source>
</evidence>
<keyword evidence="2" id="KW-0444">Lipid biosynthesis</keyword>